<evidence type="ECO:0000256" key="7">
    <source>
        <dbReference type="SAM" id="Phobius"/>
    </source>
</evidence>
<dbReference type="Pfam" id="PF03006">
    <property type="entry name" value="HlyIII"/>
    <property type="match status" value="1"/>
</dbReference>
<comment type="caution">
    <text evidence="8">The sequence shown here is derived from an EMBL/GenBank/DDBJ whole genome shotgun (WGS) entry which is preliminary data.</text>
</comment>
<feature type="binding site" evidence="6">
    <location>
        <position position="193"/>
    </location>
    <ligand>
        <name>Zn(2+)</name>
        <dbReference type="ChEBI" id="CHEBI:29105"/>
    </ligand>
</feature>
<dbReference type="InterPro" id="IPR004254">
    <property type="entry name" value="AdipoR/HlyIII-related"/>
</dbReference>
<feature type="transmembrane region" description="Helical" evidence="7">
    <location>
        <begin position="46"/>
        <end position="65"/>
    </location>
</feature>
<comment type="subcellular location">
    <subcellularLocation>
        <location evidence="1">Endomembrane system</location>
        <topology evidence="1">Multi-pass membrane protein</topology>
    </subcellularLocation>
</comment>
<evidence type="ECO:0000256" key="1">
    <source>
        <dbReference type="ARBA" id="ARBA00004127"/>
    </source>
</evidence>
<name>A0A6M0R819_9CLOT</name>
<reference evidence="8 9" key="1">
    <citation type="submission" date="2019-04" db="EMBL/GenBank/DDBJ databases">
        <title>Genome sequencing of Clostridium botulinum Groups I-IV and Clostridium butyricum.</title>
        <authorList>
            <person name="Brunt J."/>
            <person name="Van Vliet A.H.M."/>
            <person name="Stringer S.C."/>
            <person name="Carter A.T."/>
            <person name="Peck M.W."/>
        </authorList>
    </citation>
    <scope>NUCLEOTIDE SEQUENCE [LARGE SCALE GENOMIC DNA]</scope>
    <source>
        <strain evidence="8 9">IFR 18/094</strain>
    </source>
</reference>
<evidence type="ECO:0000256" key="5">
    <source>
        <dbReference type="ARBA" id="ARBA00023136"/>
    </source>
</evidence>
<evidence type="ECO:0000256" key="4">
    <source>
        <dbReference type="ARBA" id="ARBA00022989"/>
    </source>
</evidence>
<accession>A0A6M0R819</accession>
<feature type="binding site" evidence="6">
    <location>
        <position position="67"/>
    </location>
    <ligand>
        <name>Zn(2+)</name>
        <dbReference type="ChEBI" id="CHEBI:29105"/>
    </ligand>
</feature>
<dbReference type="OrthoDB" id="9813689at2"/>
<feature type="transmembrane region" description="Helical" evidence="7">
    <location>
        <begin position="21"/>
        <end position="40"/>
    </location>
</feature>
<sequence length="213" mass="23969">MFENDFYTKGEEIANSITHGIGTLLAIAALVILVVLSAKYSDAWHVVGYSIFGSSLIILYLESTLYHSLQGKKVKKVFRIFDHCSIFILIAGTYTAYILSSLRDPLGWTIFGVEWGLAIIGIVMKCFTTGKFEKLSTFIYVLMGWLIMLHVKKLSLVIPKISLVYLIVGGVVYTLGSLLFIKDDIPYNHPVWHLFVLGGSVCHFFSLFYIIPR</sequence>
<keyword evidence="4 7" id="KW-1133">Transmembrane helix</keyword>
<evidence type="ECO:0000313" key="9">
    <source>
        <dbReference type="Proteomes" id="UP000473885"/>
    </source>
</evidence>
<gene>
    <name evidence="8" type="ORF">FDF74_04030</name>
</gene>
<dbReference type="EMBL" id="SXDP01000002">
    <property type="protein sequence ID" value="NEZ46381.1"/>
    <property type="molecule type" value="Genomic_DNA"/>
</dbReference>
<dbReference type="GO" id="GO:0016020">
    <property type="term" value="C:membrane"/>
    <property type="evidence" value="ECO:0007669"/>
    <property type="project" value="InterPro"/>
</dbReference>
<feature type="binding site" evidence="6">
    <location>
        <position position="189"/>
    </location>
    <ligand>
        <name>Zn(2+)</name>
        <dbReference type="ChEBI" id="CHEBI:29105"/>
    </ligand>
</feature>
<feature type="transmembrane region" description="Helical" evidence="7">
    <location>
        <begin position="105"/>
        <end position="123"/>
    </location>
</feature>
<feature type="transmembrane region" description="Helical" evidence="7">
    <location>
        <begin position="77"/>
        <end position="99"/>
    </location>
</feature>
<comment type="similarity">
    <text evidence="2">Belongs to the UPF0073 (Hly-III) family.</text>
</comment>
<dbReference type="GO" id="GO:0140911">
    <property type="term" value="F:pore-forming activity"/>
    <property type="evidence" value="ECO:0007669"/>
    <property type="project" value="InterPro"/>
</dbReference>
<dbReference type="GO" id="GO:0012505">
    <property type="term" value="C:endomembrane system"/>
    <property type="evidence" value="ECO:0007669"/>
    <property type="project" value="UniProtKB-SubCell"/>
</dbReference>
<feature type="transmembrane region" description="Helical" evidence="7">
    <location>
        <begin position="193"/>
        <end position="211"/>
    </location>
</feature>
<evidence type="ECO:0000256" key="6">
    <source>
        <dbReference type="PIRSR" id="PIRSR604254-1"/>
    </source>
</evidence>
<keyword evidence="3 7" id="KW-0812">Transmembrane</keyword>
<protein>
    <submittedName>
        <fullName evidence="8">Hemolysin D</fullName>
    </submittedName>
</protein>
<dbReference type="RefSeq" id="WP_050607661.1">
    <property type="nucleotide sequence ID" value="NZ_CABKUB010000006.1"/>
</dbReference>
<dbReference type="GO" id="GO:0046872">
    <property type="term" value="F:metal ion binding"/>
    <property type="evidence" value="ECO:0007669"/>
    <property type="project" value="UniProtKB-KW"/>
</dbReference>
<feature type="transmembrane region" description="Helical" evidence="7">
    <location>
        <begin position="163"/>
        <end position="181"/>
    </location>
</feature>
<dbReference type="PANTHER" id="PTHR20855">
    <property type="entry name" value="ADIPOR/PROGESTIN RECEPTOR-RELATED"/>
    <property type="match status" value="1"/>
</dbReference>
<organism evidence="8 9">
    <name type="scientific">Clostridium niameyense</name>
    <dbReference type="NCBI Taxonomy" id="1622073"/>
    <lineage>
        <taxon>Bacteria</taxon>
        <taxon>Bacillati</taxon>
        <taxon>Bacillota</taxon>
        <taxon>Clostridia</taxon>
        <taxon>Eubacteriales</taxon>
        <taxon>Clostridiaceae</taxon>
        <taxon>Clostridium</taxon>
    </lineage>
</organism>
<keyword evidence="6" id="KW-0479">Metal-binding</keyword>
<evidence type="ECO:0000256" key="3">
    <source>
        <dbReference type="ARBA" id="ARBA00022692"/>
    </source>
</evidence>
<evidence type="ECO:0000256" key="2">
    <source>
        <dbReference type="ARBA" id="ARBA00008488"/>
    </source>
</evidence>
<keyword evidence="6" id="KW-0862">Zinc</keyword>
<dbReference type="Proteomes" id="UP000473885">
    <property type="component" value="Unassembled WGS sequence"/>
</dbReference>
<dbReference type="NCBIfam" id="TIGR01065">
    <property type="entry name" value="hlyIII"/>
    <property type="match status" value="1"/>
</dbReference>
<feature type="transmembrane region" description="Helical" evidence="7">
    <location>
        <begin position="135"/>
        <end position="151"/>
    </location>
</feature>
<evidence type="ECO:0000313" key="8">
    <source>
        <dbReference type="EMBL" id="NEZ46381.1"/>
    </source>
</evidence>
<proteinExistence type="inferred from homology"/>
<dbReference type="PANTHER" id="PTHR20855:SF129">
    <property type="entry name" value="HEMOLYSIN-3 HOMOLOG"/>
    <property type="match status" value="1"/>
</dbReference>
<keyword evidence="5 7" id="KW-0472">Membrane</keyword>
<keyword evidence="9" id="KW-1185">Reference proteome</keyword>
<dbReference type="AlphaFoldDB" id="A0A6M0R819"/>
<dbReference type="InterPro" id="IPR005744">
    <property type="entry name" value="Hy-lIII"/>
</dbReference>